<dbReference type="GO" id="GO:0008775">
    <property type="term" value="F:acetate CoA-transferase activity"/>
    <property type="evidence" value="ECO:0007669"/>
    <property type="project" value="InterPro"/>
</dbReference>
<dbReference type="InterPro" id="IPR046433">
    <property type="entry name" value="ActCoA_hydro"/>
</dbReference>
<feature type="domain" description="Acetyl-CoA hydrolase/transferase C-terminal" evidence="4">
    <location>
        <begin position="276"/>
        <end position="431"/>
    </location>
</feature>
<dbReference type="GO" id="GO:0006083">
    <property type="term" value="P:acetate metabolic process"/>
    <property type="evidence" value="ECO:0007669"/>
    <property type="project" value="InterPro"/>
</dbReference>
<dbReference type="InterPro" id="IPR038460">
    <property type="entry name" value="AcetylCoA_hyd_C_sf"/>
</dbReference>
<dbReference type="Pfam" id="PF02550">
    <property type="entry name" value="AcetylCoA_hydro"/>
    <property type="match status" value="1"/>
</dbReference>
<dbReference type="Gene3D" id="3.30.750.70">
    <property type="entry name" value="4-hydroxybutyrate coenzyme like domains"/>
    <property type="match status" value="1"/>
</dbReference>
<dbReference type="AlphaFoldDB" id="A0A810QG59"/>
<accession>A0A810QG59</accession>
<dbReference type="Proteomes" id="UP000679848">
    <property type="component" value="Chromosome"/>
</dbReference>
<evidence type="ECO:0000313" key="6">
    <source>
        <dbReference type="Proteomes" id="UP000679848"/>
    </source>
</evidence>
<name>A0A810QG59_9FIRM</name>
<evidence type="ECO:0000256" key="2">
    <source>
        <dbReference type="ARBA" id="ARBA00022679"/>
    </source>
</evidence>
<evidence type="ECO:0000259" key="4">
    <source>
        <dbReference type="Pfam" id="PF13336"/>
    </source>
</evidence>
<keyword evidence="6" id="KW-1185">Reference proteome</keyword>
<organism evidence="5 6">
    <name type="scientific">Pusillibacter faecalis</name>
    <dbReference type="NCBI Taxonomy" id="2714358"/>
    <lineage>
        <taxon>Bacteria</taxon>
        <taxon>Bacillati</taxon>
        <taxon>Bacillota</taxon>
        <taxon>Clostridia</taxon>
        <taxon>Eubacteriales</taxon>
        <taxon>Oscillospiraceae</taxon>
        <taxon>Pusillibacter</taxon>
    </lineage>
</organism>
<dbReference type="RefSeq" id="WP_213543312.1">
    <property type="nucleotide sequence ID" value="NZ_AP023420.1"/>
</dbReference>
<dbReference type="PANTHER" id="PTHR21432:SF20">
    <property type="entry name" value="ACETYL-COA HYDROLASE"/>
    <property type="match status" value="1"/>
</dbReference>
<evidence type="ECO:0000259" key="3">
    <source>
        <dbReference type="Pfam" id="PF02550"/>
    </source>
</evidence>
<feature type="domain" description="Acetyl-CoA hydrolase/transferase N-terminal" evidence="3">
    <location>
        <begin position="7"/>
        <end position="179"/>
    </location>
</feature>
<dbReference type="KEGG" id="pfaa:MM59RIKEN_21450"/>
<dbReference type="PANTHER" id="PTHR21432">
    <property type="entry name" value="ACETYL-COA HYDROLASE-RELATED"/>
    <property type="match status" value="1"/>
</dbReference>
<dbReference type="InterPro" id="IPR037171">
    <property type="entry name" value="NagB/RpiA_transferase-like"/>
</dbReference>
<proteinExistence type="inferred from homology"/>
<dbReference type="Gene3D" id="3.40.1080.20">
    <property type="entry name" value="Acetyl-CoA hydrolase/transferase C-terminal domain"/>
    <property type="match status" value="1"/>
</dbReference>
<protein>
    <submittedName>
        <fullName evidence="5">4-hydroxybutyrate CoA-transferase</fullName>
    </submittedName>
</protein>
<dbReference type="Gene3D" id="3.40.1080.10">
    <property type="entry name" value="Glutaconate Coenzyme A-transferase"/>
    <property type="match status" value="1"/>
</dbReference>
<gene>
    <name evidence="5" type="ORF">MM59RIKEN_21450</name>
</gene>
<dbReference type="InterPro" id="IPR003702">
    <property type="entry name" value="ActCoA_hydro_N"/>
</dbReference>
<sequence>MNYEGIYRSKLTDKSTAMDLVKSNDRIMVYGGANVFLESLCERSEQLENVELYTMFMLNQDYPFLRGQTEGHITHYGTFVSPPMRAAAKDGFPQGTILAHYSDTDRMVQQRIKPTFMFVQCTPMDSEGYFTMGFNSLGHAIGIEMAERIVVQVNPRLPRILGECNKIHISKVTAVFEEEAQLYTAPKKEVFDETDYKAAQLIADRIPNGATLQIGVGRIPDAVGNLLDGHKDLGVHTEMFSVSLMNLMKKGVINNSRKSLKPGKTVFAFAGGQRATQEIYDFVDNNPDIEMNPISWVNDPYVVAELTNFISINSAIAVDLTGQVCSESIGTTTFSGPGGQADFIRGAKLAPGGQSYILINSTGKKKDGTLFSKINLALAPGSGVTGSRADVQYIVTEYGVAEIRFRSIAERARAMISIAHPQFREQLTYEARKAGYFI</sequence>
<dbReference type="Pfam" id="PF13336">
    <property type="entry name" value="AcetylCoA_hyd_C"/>
    <property type="match status" value="1"/>
</dbReference>
<keyword evidence="2" id="KW-0808">Transferase</keyword>
<dbReference type="InterPro" id="IPR026888">
    <property type="entry name" value="AcetylCoA_hyd_C"/>
</dbReference>
<dbReference type="EMBL" id="AP023420">
    <property type="protein sequence ID" value="BCK84826.1"/>
    <property type="molecule type" value="Genomic_DNA"/>
</dbReference>
<evidence type="ECO:0000313" key="5">
    <source>
        <dbReference type="EMBL" id="BCK84826.1"/>
    </source>
</evidence>
<evidence type="ECO:0000256" key="1">
    <source>
        <dbReference type="ARBA" id="ARBA00009632"/>
    </source>
</evidence>
<comment type="similarity">
    <text evidence="1">Belongs to the acetyl-CoA hydrolase/transferase family.</text>
</comment>
<dbReference type="SUPFAM" id="SSF100950">
    <property type="entry name" value="NagB/RpiA/CoA transferase-like"/>
    <property type="match status" value="2"/>
</dbReference>
<reference evidence="5" key="1">
    <citation type="submission" date="2020-09" db="EMBL/GenBank/DDBJ databases">
        <title>New species isolated from human feces.</title>
        <authorList>
            <person name="Kitahara M."/>
            <person name="Shigeno Y."/>
            <person name="Shime M."/>
            <person name="Matsumoto Y."/>
            <person name="Nakamura S."/>
            <person name="Motooka D."/>
            <person name="Fukuoka S."/>
            <person name="Nishikawa H."/>
            <person name="Benno Y."/>
        </authorList>
    </citation>
    <scope>NUCLEOTIDE SEQUENCE</scope>
    <source>
        <strain evidence="5">MM59</strain>
    </source>
</reference>